<accession>A0A0X3Y200</accession>
<dbReference type="EMBL" id="LMVH01000001">
    <property type="protein sequence ID" value="KUL99012.1"/>
    <property type="molecule type" value="Genomic_DNA"/>
</dbReference>
<proteinExistence type="predicted"/>
<dbReference type="Proteomes" id="UP000054800">
    <property type="component" value="Unassembled WGS sequence"/>
</dbReference>
<sequence>MENLITLQSEDFNSFIKIGNIVIETIDVPGNSGIRIGNIKTNFKKIYCVFLTGYITKGQSQENLMRQVIHSGTNEMIFNKKIEFYAAGNQTITLTIVGEI</sequence>
<dbReference type="RefSeq" id="WP_059222753.1">
    <property type="nucleotide sequence ID" value="NZ_LMVH01000001.1"/>
</dbReference>
<name>A0A0X3Y200_FUSNC</name>
<protein>
    <submittedName>
        <fullName evidence="1">Uncharacterized protein</fullName>
    </submittedName>
</protein>
<reference evidence="1 2" key="1">
    <citation type="submission" date="2015-10" db="EMBL/GenBank/DDBJ databases">
        <authorList>
            <person name="Gilbert D.G."/>
        </authorList>
    </citation>
    <scope>NUCLEOTIDE SEQUENCE [LARGE SCALE GENOMIC DNA]</scope>
    <source>
        <strain evidence="1 2">ChDC F311</strain>
    </source>
</reference>
<evidence type="ECO:0000313" key="1">
    <source>
        <dbReference type="EMBL" id="KUL99012.1"/>
    </source>
</evidence>
<gene>
    <name evidence="1" type="ORF">RO03_05645</name>
</gene>
<dbReference type="AlphaFoldDB" id="A0A0X3Y200"/>
<evidence type="ECO:0000313" key="2">
    <source>
        <dbReference type="Proteomes" id="UP000054800"/>
    </source>
</evidence>
<organism evidence="1 2">
    <name type="scientific">Fusobacterium nucleatum subsp. nucleatum</name>
    <dbReference type="NCBI Taxonomy" id="76856"/>
    <lineage>
        <taxon>Bacteria</taxon>
        <taxon>Fusobacteriati</taxon>
        <taxon>Fusobacteriota</taxon>
        <taxon>Fusobacteriia</taxon>
        <taxon>Fusobacteriales</taxon>
        <taxon>Fusobacteriaceae</taxon>
        <taxon>Fusobacterium</taxon>
    </lineage>
</organism>
<comment type="caution">
    <text evidence="1">The sequence shown here is derived from an EMBL/GenBank/DDBJ whole genome shotgun (WGS) entry which is preliminary data.</text>
</comment>